<feature type="transmembrane region" description="Helical" evidence="2">
    <location>
        <begin position="239"/>
        <end position="257"/>
    </location>
</feature>
<feature type="transmembrane region" description="Helical" evidence="2">
    <location>
        <begin position="145"/>
        <end position="164"/>
    </location>
</feature>
<feature type="region of interest" description="Disordered" evidence="1">
    <location>
        <begin position="536"/>
        <end position="563"/>
    </location>
</feature>
<dbReference type="OrthoDB" id="10429346at2759"/>
<keyword evidence="5" id="KW-1185">Reference proteome</keyword>
<name>A0A9P1DN12_9DINO</name>
<dbReference type="Gene3D" id="1.20.1070.10">
    <property type="entry name" value="Rhodopsin 7-helix transmembrane proteins"/>
    <property type="match status" value="1"/>
</dbReference>
<reference evidence="4 5" key="2">
    <citation type="submission" date="2024-05" db="EMBL/GenBank/DDBJ databases">
        <authorList>
            <person name="Chen Y."/>
            <person name="Shah S."/>
            <person name="Dougan E. K."/>
            <person name="Thang M."/>
            <person name="Chan C."/>
        </authorList>
    </citation>
    <scope>NUCLEOTIDE SEQUENCE [LARGE SCALE GENOMIC DNA]</scope>
</reference>
<keyword evidence="2" id="KW-1133">Transmembrane helix</keyword>
<sequence>MPKPTARSPRRQWSRALLVALQVFALATVMWNATKMWKSSSILTFDMRRLSLWPYVVAATFFGAEFLLTLLVSCSVLPILVRRDGVVGNPDLIHRMREVSWIMALVSLVCCCCYLHLALEESEPLLVSQSNWLTGDEEVRLMGRYMLWAFLAPLQWVSFARLYTTASWKEIASVSFTTSLVMLLGLLSATSRTLSSGQVIWEWQGRIYFTASLICYLLMFGQVYSLPLDPICIPSARKYLRFAIVLWTAYPAAHASRSLGLLSLWQEQVFCYTLLDVIAKGVTLWICFSGPAFRIFLNSLGNHQIQSAMIDWKITVGDPDWNIKTPSTDGLAAMQFHWLGGDSVGTNFLQGVLDDDGSRESLLSTARLIDADPSFSTRKVPVILRLKAERVQALLFVSRAVWGNRQIACALLQGVDSVPVQGSVAASASESASLAAASAAVVAKSPPTKLLEESAGEAQHAIVLWADVSPELMKDPREASAPHTCGILWHRHGQNYADGCFVHWGSLSFLSQGTSKFDPQRGSRQRLLQANFSEGYPEVEPSSRGMNRQHQSTGAGWHSQDLRDPQSSFTGRQVLPLILKLLKCFTLFLLGLMEGSEADQIHPFQGIHSLDNRHPSLVLKRMCH</sequence>
<evidence type="ECO:0000256" key="2">
    <source>
        <dbReference type="SAM" id="Phobius"/>
    </source>
</evidence>
<dbReference type="EMBL" id="CAMXCT020005545">
    <property type="protein sequence ID" value="CAL1165975.1"/>
    <property type="molecule type" value="Genomic_DNA"/>
</dbReference>
<evidence type="ECO:0000256" key="1">
    <source>
        <dbReference type="SAM" id="MobiDB-lite"/>
    </source>
</evidence>
<evidence type="ECO:0000313" key="3">
    <source>
        <dbReference type="EMBL" id="CAI4012600.1"/>
    </source>
</evidence>
<gene>
    <name evidence="3" type="ORF">C1SCF055_LOCUS37646</name>
</gene>
<reference evidence="3" key="1">
    <citation type="submission" date="2022-10" db="EMBL/GenBank/DDBJ databases">
        <authorList>
            <person name="Chen Y."/>
            <person name="Dougan E. K."/>
            <person name="Chan C."/>
            <person name="Rhodes N."/>
            <person name="Thang M."/>
        </authorList>
    </citation>
    <scope>NUCLEOTIDE SEQUENCE</scope>
</reference>
<organism evidence="3">
    <name type="scientific">Cladocopium goreaui</name>
    <dbReference type="NCBI Taxonomy" id="2562237"/>
    <lineage>
        <taxon>Eukaryota</taxon>
        <taxon>Sar</taxon>
        <taxon>Alveolata</taxon>
        <taxon>Dinophyceae</taxon>
        <taxon>Suessiales</taxon>
        <taxon>Symbiodiniaceae</taxon>
        <taxon>Cladocopium</taxon>
    </lineage>
</organism>
<evidence type="ECO:0000313" key="5">
    <source>
        <dbReference type="Proteomes" id="UP001152797"/>
    </source>
</evidence>
<protein>
    <submittedName>
        <fullName evidence="3">Uncharacterized protein</fullName>
    </submittedName>
</protein>
<dbReference type="EMBL" id="CAMXCT030005545">
    <property type="protein sequence ID" value="CAL4799912.1"/>
    <property type="molecule type" value="Genomic_DNA"/>
</dbReference>
<comment type="caution">
    <text evidence="3">The sequence shown here is derived from an EMBL/GenBank/DDBJ whole genome shotgun (WGS) entry which is preliminary data.</text>
</comment>
<accession>A0A9P1DN12</accession>
<feature type="compositionally biased region" description="Polar residues" evidence="1">
    <location>
        <begin position="544"/>
        <end position="554"/>
    </location>
</feature>
<proteinExistence type="predicted"/>
<evidence type="ECO:0000313" key="4">
    <source>
        <dbReference type="EMBL" id="CAL4799912.1"/>
    </source>
</evidence>
<dbReference type="SUPFAM" id="SSF81321">
    <property type="entry name" value="Family A G protein-coupled receptor-like"/>
    <property type="match status" value="1"/>
</dbReference>
<keyword evidence="2" id="KW-0812">Transmembrane</keyword>
<feature type="transmembrane region" description="Helical" evidence="2">
    <location>
        <begin position="101"/>
        <end position="119"/>
    </location>
</feature>
<dbReference type="EMBL" id="CAMXCT010005545">
    <property type="protein sequence ID" value="CAI4012600.1"/>
    <property type="molecule type" value="Genomic_DNA"/>
</dbReference>
<keyword evidence="2" id="KW-0472">Membrane</keyword>
<feature type="transmembrane region" description="Helical" evidence="2">
    <location>
        <begin position="12"/>
        <end position="33"/>
    </location>
</feature>
<dbReference type="AlphaFoldDB" id="A0A9P1DN12"/>
<dbReference type="Proteomes" id="UP001152797">
    <property type="component" value="Unassembled WGS sequence"/>
</dbReference>
<feature type="transmembrane region" description="Helical" evidence="2">
    <location>
        <begin position="171"/>
        <end position="187"/>
    </location>
</feature>
<feature type="transmembrane region" description="Helical" evidence="2">
    <location>
        <begin position="53"/>
        <end position="80"/>
    </location>
</feature>
<feature type="transmembrane region" description="Helical" evidence="2">
    <location>
        <begin position="207"/>
        <end position="227"/>
    </location>
</feature>